<keyword evidence="2" id="KW-0964">Secreted</keyword>
<protein>
    <submittedName>
        <fullName evidence="3">ATS20-like protein</fullName>
    </submittedName>
</protein>
<dbReference type="Gene3D" id="2.20.100.10">
    <property type="entry name" value="Thrombospondin type-1 (TSP1) repeat"/>
    <property type="match status" value="3"/>
</dbReference>
<gene>
    <name evidence="3" type="ORF">MAR_007140</name>
</gene>
<dbReference type="InterPro" id="IPR000884">
    <property type="entry name" value="TSP1_rpt"/>
</dbReference>
<dbReference type="SUPFAM" id="SSF82895">
    <property type="entry name" value="TSP-1 type 1 repeat"/>
    <property type="match status" value="3"/>
</dbReference>
<sequence length="309" mass="34937">MNETFNTAPIDGGWSKYEDNFTSCTATCGGGVKLKYRYCNNPVPQYGGRDCSGPSFIAKICNVVPCNYAPAVQDLCQKLNKVLPYSAKGQWHMDQNDPQRMGDEGCKYVCKTNNSDKPNYAVKLPYPDGRTCTHMNLNPLSRYYWGERKSTCSRSCGGGLRPHNITCMDGFMFNIKAEDYLCDIRTKPNEEPTPCNEHPCPYRWSTGNWSECSITCGHGLKTRDINCLQFQDGVHYVVPDILCASERRPDNQMSCDLGRCWKWHIKHESSCSKTCSEGFKNRTIICVEADTLLELSIDQCDEEKKPSDI</sequence>
<dbReference type="Pfam" id="PF19030">
    <property type="entry name" value="TSP1_ADAMTS"/>
    <property type="match status" value="3"/>
</dbReference>
<feature type="non-terminal residue" evidence="3">
    <location>
        <position position="1"/>
    </location>
</feature>
<evidence type="ECO:0000313" key="4">
    <source>
        <dbReference type="Proteomes" id="UP001164746"/>
    </source>
</evidence>
<name>A0ABY7DE29_MYAAR</name>
<dbReference type="InterPro" id="IPR050439">
    <property type="entry name" value="ADAMTS_ADAMTS-like"/>
</dbReference>
<organism evidence="3 4">
    <name type="scientific">Mya arenaria</name>
    <name type="common">Soft-shell clam</name>
    <dbReference type="NCBI Taxonomy" id="6604"/>
    <lineage>
        <taxon>Eukaryota</taxon>
        <taxon>Metazoa</taxon>
        <taxon>Spiralia</taxon>
        <taxon>Lophotrochozoa</taxon>
        <taxon>Mollusca</taxon>
        <taxon>Bivalvia</taxon>
        <taxon>Autobranchia</taxon>
        <taxon>Heteroconchia</taxon>
        <taxon>Euheterodonta</taxon>
        <taxon>Imparidentia</taxon>
        <taxon>Neoheterodontei</taxon>
        <taxon>Myida</taxon>
        <taxon>Myoidea</taxon>
        <taxon>Myidae</taxon>
        <taxon>Mya</taxon>
    </lineage>
</organism>
<evidence type="ECO:0000256" key="1">
    <source>
        <dbReference type="ARBA" id="ARBA00004613"/>
    </source>
</evidence>
<keyword evidence="4" id="KW-1185">Reference proteome</keyword>
<dbReference type="InterPro" id="IPR036383">
    <property type="entry name" value="TSP1_rpt_sf"/>
</dbReference>
<reference evidence="3" key="1">
    <citation type="submission" date="2022-11" db="EMBL/GenBank/DDBJ databases">
        <title>Centuries of genome instability and evolution in soft-shell clam transmissible cancer (bioRxiv).</title>
        <authorList>
            <person name="Hart S.F.M."/>
            <person name="Yonemitsu M.A."/>
            <person name="Giersch R.M."/>
            <person name="Beal B.F."/>
            <person name="Arriagada G."/>
            <person name="Davis B.W."/>
            <person name="Ostrander E.A."/>
            <person name="Goff S.P."/>
            <person name="Metzger M.J."/>
        </authorList>
    </citation>
    <scope>NUCLEOTIDE SEQUENCE</scope>
    <source>
        <strain evidence="3">MELC-2E11</strain>
        <tissue evidence="3">Siphon/mantle</tissue>
    </source>
</reference>
<evidence type="ECO:0000313" key="3">
    <source>
        <dbReference type="EMBL" id="WAQ94669.1"/>
    </source>
</evidence>
<dbReference type="PANTHER" id="PTHR13723">
    <property type="entry name" value="ADAMTS A DISINTEGRIN AND METALLOPROTEASE WITH THROMBOSPONDIN MOTIFS PROTEASE"/>
    <property type="match status" value="1"/>
</dbReference>
<dbReference type="EMBL" id="CP111012">
    <property type="protein sequence ID" value="WAQ94669.1"/>
    <property type="molecule type" value="Genomic_DNA"/>
</dbReference>
<comment type="subcellular location">
    <subcellularLocation>
        <location evidence="1">Secreted</location>
    </subcellularLocation>
</comment>
<proteinExistence type="predicted"/>
<accession>A0ABY7DE29</accession>
<dbReference type="PROSITE" id="PS50092">
    <property type="entry name" value="TSP1"/>
    <property type="match status" value="2"/>
</dbReference>
<dbReference type="PANTHER" id="PTHR13723:SF281">
    <property type="entry name" value="PAPILIN"/>
    <property type="match status" value="1"/>
</dbReference>
<dbReference type="SMART" id="SM00209">
    <property type="entry name" value="TSP1"/>
    <property type="match status" value="4"/>
</dbReference>
<dbReference type="Pfam" id="PF00090">
    <property type="entry name" value="TSP_1"/>
    <property type="match status" value="1"/>
</dbReference>
<dbReference type="Proteomes" id="UP001164746">
    <property type="component" value="Chromosome 1"/>
</dbReference>
<evidence type="ECO:0000256" key="2">
    <source>
        <dbReference type="ARBA" id="ARBA00022525"/>
    </source>
</evidence>